<organism evidence="2">
    <name type="scientific">Neisseria gonorrhoeae</name>
    <dbReference type="NCBI Taxonomy" id="485"/>
    <lineage>
        <taxon>Bacteria</taxon>
        <taxon>Pseudomonadati</taxon>
        <taxon>Pseudomonadota</taxon>
        <taxon>Betaproteobacteria</taxon>
        <taxon>Neisseriales</taxon>
        <taxon>Neisseriaceae</taxon>
        <taxon>Neisseria</taxon>
    </lineage>
</organism>
<dbReference type="EMBL" id="FMTB01000013">
    <property type="protein sequence ID" value="SCW11599.1"/>
    <property type="molecule type" value="Genomic_DNA"/>
</dbReference>
<dbReference type="RefSeq" id="WP_003691402.1">
    <property type="nucleotide sequence ID" value="NZ_AP019853.2"/>
</dbReference>
<proteinExistence type="predicted"/>
<evidence type="ECO:0000313" key="5">
    <source>
        <dbReference type="Proteomes" id="UP000307092"/>
    </source>
</evidence>
<evidence type="ECO:0000313" key="2">
    <source>
        <dbReference type="EMBL" id="SUA24085.1"/>
    </source>
</evidence>
<sequence>MNAEGFCEKQTACRPDGRRNAGDRADLKAFEFAGRELANYREMLKRYAV</sequence>
<reference evidence="3 5" key="3">
    <citation type="submission" date="2019-04" db="EMBL/GenBank/DDBJ databases">
        <title>The CDC panel for molecular diagnostics of ciprofloxacin resistance and its use for research and clinical development.</title>
        <authorList>
            <person name="Liu H."/>
            <person name="Tang K."/>
            <person name="Pham C."/>
            <person name="Schmerer M."/>
        </authorList>
    </citation>
    <scope>NUCLEOTIDE SEQUENCE [LARGE SCALE GENOMIC DNA]</scope>
    <source>
        <strain evidence="3 5">LRRBGS_0742</strain>
    </source>
</reference>
<name>A0A1D3IBE4_NEIGO</name>
<evidence type="ECO:0000313" key="1">
    <source>
        <dbReference type="EMBL" id="SCW11599.1"/>
    </source>
</evidence>
<dbReference type="GeneID" id="66752861"/>
<dbReference type="Proteomes" id="UP000307092">
    <property type="component" value="Unassembled WGS sequence"/>
</dbReference>
<dbReference type="EMBL" id="SUQX01000040">
    <property type="protein sequence ID" value="TJX04195.1"/>
    <property type="molecule type" value="Genomic_DNA"/>
</dbReference>
<accession>A0A1D3IBE4</accession>
<evidence type="ECO:0000313" key="3">
    <source>
        <dbReference type="EMBL" id="TJX04195.1"/>
    </source>
</evidence>
<reference evidence="2" key="2">
    <citation type="submission" date="2018-06" db="EMBL/GenBank/DDBJ databases">
        <authorList>
            <consortium name="Pathogen Informatics"/>
            <person name="Doyle S."/>
        </authorList>
    </citation>
    <scope>NUCLEOTIDE SEQUENCE [LARGE SCALE GENOMIC DNA]</scope>
    <source>
        <strain evidence="2">NCTC11421</strain>
    </source>
</reference>
<protein>
    <submittedName>
        <fullName evidence="2">Phage associated protein</fullName>
    </submittedName>
</protein>
<reference evidence="1 4" key="1">
    <citation type="submission" date="2016-09" db="EMBL/GenBank/DDBJ databases">
        <authorList>
            <person name="Kumanski S."/>
            <person name="Beatrice B."/>
        </authorList>
    </citation>
    <scope>NUCLEOTIDE SEQUENCE [LARGE SCALE GENOMIC DNA]</scope>
    <source>
        <strain evidence="1">Mankind</strain>
    </source>
</reference>
<dbReference type="EMBL" id="UGRI01000001">
    <property type="protein sequence ID" value="SUA24085.1"/>
    <property type="molecule type" value="Genomic_DNA"/>
</dbReference>
<dbReference type="AlphaFoldDB" id="A0A1D3IBE4"/>
<evidence type="ECO:0000313" key="4">
    <source>
        <dbReference type="Proteomes" id="UP000182484"/>
    </source>
</evidence>
<gene>
    <name evidence="3" type="ORF">E8M63_12015</name>
    <name evidence="1" type="ORF">ESCNG_200007</name>
    <name evidence="2" type="ORF">NCTC11421_02075</name>
</gene>
<dbReference type="Proteomes" id="UP000182484">
    <property type="component" value="Unassembled WGS sequence"/>
</dbReference>